<dbReference type="RefSeq" id="WP_068302624.1">
    <property type="nucleotide sequence ID" value="NZ_FNAK01000003.1"/>
</dbReference>
<evidence type="ECO:0000313" key="3">
    <source>
        <dbReference type="Proteomes" id="UP000183685"/>
    </source>
</evidence>
<keyword evidence="1 2" id="KW-0808">Transferase</keyword>
<gene>
    <name evidence="2" type="ORF">SAMN04488071_1630</name>
</gene>
<dbReference type="GO" id="GO:0008410">
    <property type="term" value="F:CoA-transferase activity"/>
    <property type="evidence" value="ECO:0007669"/>
    <property type="project" value="TreeGrafter"/>
</dbReference>
<dbReference type="InterPro" id="IPR023606">
    <property type="entry name" value="CoA-Trfase_III_dom_1_sf"/>
</dbReference>
<dbReference type="InterPro" id="IPR050483">
    <property type="entry name" value="CoA-transferase_III_domain"/>
</dbReference>
<dbReference type="InterPro" id="IPR003673">
    <property type="entry name" value="CoA-Trfase_fam_III"/>
</dbReference>
<name>A0A1G6YH83_9PROT</name>
<dbReference type="AlphaFoldDB" id="A0A1G6YH83"/>
<proteinExistence type="predicted"/>
<dbReference type="InterPro" id="IPR044855">
    <property type="entry name" value="CoA-Trfase_III_dom3_sf"/>
</dbReference>
<evidence type="ECO:0000256" key="1">
    <source>
        <dbReference type="ARBA" id="ARBA00022679"/>
    </source>
</evidence>
<dbReference type="STRING" id="637679.GCA_001550055_01312"/>
<dbReference type="EMBL" id="FNAK01000003">
    <property type="protein sequence ID" value="SDD89834.1"/>
    <property type="molecule type" value="Genomic_DNA"/>
</dbReference>
<protein>
    <submittedName>
        <fullName evidence="2">Crotonobetainyl-CoA:carnitine CoA-transferase CaiB</fullName>
    </submittedName>
</protein>
<sequence>MAGPLTGIRVLDLSRILAGPWATQCLADLGAEVIKVERPDVGDDTRTWGPPFFEDGDKPVSAYFMCANRGKKSVTIDFTKPEGQALIKKLAEKSDILVENFKVGGLARYGLDYESIKAVNPGLIYCSITGFGQTGPYKDRPGYDALIQALGGLMSITGEPDGMPGGGPQKVGVAVTDLFTGLYSTIGILGALHHKARTGEGQHIDMALMDTQVAVLANQSMNYLVSCKEPKRLGTAHPSIVPYQVFASADGHMMLAVGNDGQFARFCVAAGMPEVAADPRFKSNPGRVENREALIPLVAEAIARKTTDEWIALLEAHNVPGGPINTMERVFDDPQVEARGVALALKAEDGSIMPSVANPIHYSGTEISYDKAPPALGADTDDVLKDVLGVTDDNLKLVRASKVLG</sequence>
<accession>A0A1G6YH83</accession>
<dbReference type="Gene3D" id="3.40.50.10540">
    <property type="entry name" value="Crotonobetainyl-coa:carnitine coa-transferase, domain 1"/>
    <property type="match status" value="1"/>
</dbReference>
<dbReference type="Proteomes" id="UP000183685">
    <property type="component" value="Unassembled WGS sequence"/>
</dbReference>
<reference evidence="2 3" key="1">
    <citation type="submission" date="2016-10" db="EMBL/GenBank/DDBJ databases">
        <authorList>
            <person name="de Groot N.N."/>
        </authorList>
    </citation>
    <scope>NUCLEOTIDE SEQUENCE [LARGE SCALE GENOMIC DNA]</scope>
    <source>
        <strain evidence="2 3">CGMCC 1.9109</strain>
    </source>
</reference>
<dbReference type="PANTHER" id="PTHR48207">
    <property type="entry name" value="SUCCINATE--HYDROXYMETHYLGLUTARATE COA-TRANSFERASE"/>
    <property type="match status" value="1"/>
</dbReference>
<organism evidence="2 3">
    <name type="scientific">Kordiimonas lacus</name>
    <dbReference type="NCBI Taxonomy" id="637679"/>
    <lineage>
        <taxon>Bacteria</taxon>
        <taxon>Pseudomonadati</taxon>
        <taxon>Pseudomonadota</taxon>
        <taxon>Alphaproteobacteria</taxon>
        <taxon>Kordiimonadales</taxon>
        <taxon>Kordiimonadaceae</taxon>
        <taxon>Kordiimonas</taxon>
    </lineage>
</organism>
<evidence type="ECO:0000313" key="2">
    <source>
        <dbReference type="EMBL" id="SDD89834.1"/>
    </source>
</evidence>
<keyword evidence="3" id="KW-1185">Reference proteome</keyword>
<dbReference type="PANTHER" id="PTHR48207:SF3">
    <property type="entry name" value="SUCCINATE--HYDROXYMETHYLGLUTARATE COA-TRANSFERASE"/>
    <property type="match status" value="1"/>
</dbReference>
<dbReference type="Gene3D" id="3.30.1540.10">
    <property type="entry name" value="formyl-coa transferase, domain 3"/>
    <property type="match status" value="1"/>
</dbReference>
<dbReference type="OrthoDB" id="9781472at2"/>
<dbReference type="Pfam" id="PF02515">
    <property type="entry name" value="CoA_transf_3"/>
    <property type="match status" value="1"/>
</dbReference>
<dbReference type="SUPFAM" id="SSF89796">
    <property type="entry name" value="CoA-transferase family III (CaiB/BaiF)"/>
    <property type="match status" value="1"/>
</dbReference>